<dbReference type="PANTHER" id="PTHR35675">
    <property type="entry name" value="HYPOTHETICAL PROTEIN LOC100362216"/>
    <property type="match status" value="1"/>
</dbReference>
<dbReference type="EMBL" id="JAERUA010000024">
    <property type="protein sequence ID" value="KAI1883201.1"/>
    <property type="molecule type" value="Genomic_DNA"/>
</dbReference>
<evidence type="ECO:0000259" key="2">
    <source>
        <dbReference type="Pfam" id="PF15443"/>
    </source>
</evidence>
<name>A0A8T3CGP4_9TELE</name>
<reference evidence="3" key="1">
    <citation type="submission" date="2021-01" db="EMBL/GenBank/DDBJ databases">
        <authorList>
            <person name="Zahm M."/>
            <person name="Roques C."/>
            <person name="Cabau C."/>
            <person name="Klopp C."/>
            <person name="Donnadieu C."/>
            <person name="Jouanno E."/>
            <person name="Lampietro C."/>
            <person name="Louis A."/>
            <person name="Herpin A."/>
            <person name="Echchiki A."/>
            <person name="Berthelot C."/>
            <person name="Parey E."/>
            <person name="Roest-Crollius H."/>
            <person name="Braasch I."/>
            <person name="Postlethwait J."/>
            <person name="Bobe J."/>
            <person name="Montfort J."/>
            <person name="Bouchez O."/>
            <person name="Begum T."/>
            <person name="Mejri S."/>
            <person name="Adams A."/>
            <person name="Chen W.-J."/>
            <person name="Guiguen Y."/>
        </authorList>
    </citation>
    <scope>NUCLEOTIDE SEQUENCE</scope>
    <source>
        <tissue evidence="3">Blood</tissue>
    </source>
</reference>
<dbReference type="OrthoDB" id="9908060at2759"/>
<dbReference type="PANTHER" id="PTHR35675:SF1">
    <property type="entry name" value="RIKEN CDNA 2810459M11 GENE"/>
    <property type="match status" value="1"/>
</dbReference>
<dbReference type="Pfam" id="PF15443">
    <property type="entry name" value="DUF4630"/>
    <property type="match status" value="1"/>
</dbReference>
<protein>
    <recommendedName>
        <fullName evidence="2">C2orf72-like C-terminal domain-containing protein</fullName>
    </recommendedName>
</protein>
<dbReference type="Proteomes" id="UP000829720">
    <property type="component" value="Unassembled WGS sequence"/>
</dbReference>
<comment type="caution">
    <text evidence="3">The sequence shown here is derived from an EMBL/GenBank/DDBJ whole genome shotgun (WGS) entry which is preliminary data.</text>
</comment>
<organism evidence="3 4">
    <name type="scientific">Albula goreensis</name>
    <dbReference type="NCBI Taxonomy" id="1534307"/>
    <lineage>
        <taxon>Eukaryota</taxon>
        <taxon>Metazoa</taxon>
        <taxon>Chordata</taxon>
        <taxon>Craniata</taxon>
        <taxon>Vertebrata</taxon>
        <taxon>Euteleostomi</taxon>
        <taxon>Actinopterygii</taxon>
        <taxon>Neopterygii</taxon>
        <taxon>Teleostei</taxon>
        <taxon>Albuliformes</taxon>
        <taxon>Albulidae</taxon>
        <taxon>Albula</taxon>
    </lineage>
</organism>
<evidence type="ECO:0000313" key="3">
    <source>
        <dbReference type="EMBL" id="KAI1883201.1"/>
    </source>
</evidence>
<dbReference type="InterPro" id="IPR027868">
    <property type="entry name" value="C2orf72-like_C"/>
</dbReference>
<keyword evidence="4" id="KW-1185">Reference proteome</keyword>
<dbReference type="AlphaFoldDB" id="A0A8T3CGP4"/>
<gene>
    <name evidence="3" type="ORF">AGOR_G00242770</name>
</gene>
<feature type="compositionally biased region" description="Basic and acidic residues" evidence="1">
    <location>
        <begin position="266"/>
        <end position="279"/>
    </location>
</feature>
<evidence type="ECO:0000313" key="4">
    <source>
        <dbReference type="Proteomes" id="UP000829720"/>
    </source>
</evidence>
<proteinExistence type="predicted"/>
<accession>A0A8T3CGP4</accession>
<feature type="region of interest" description="Disordered" evidence="1">
    <location>
        <begin position="266"/>
        <end position="300"/>
    </location>
</feature>
<evidence type="ECO:0000256" key="1">
    <source>
        <dbReference type="SAM" id="MobiDB-lite"/>
    </source>
</evidence>
<feature type="domain" description="C2orf72-like C-terminal" evidence="2">
    <location>
        <begin position="174"/>
        <end position="271"/>
    </location>
</feature>
<sequence>MDVPLETQRDEKTFTEDAFQLAVRELGGQEKMYLVGSVCDSESVSQANVFEEFVKDMFNTTCPLRHSRENANKATQKGNNSLNGKAESIAIGSCCESETHSGLVKAVDHRRAQEKKVHHRETARLKPEIASIDSPMIVFIFKHEFINSKGNHACLKEILKDVKARTKLSSIRPALLGLVRTALESEEAKLSVTALERLMRSVFRKHPFESIWVGQFVPNKAERTLTIKKNVCRTLQTSLHSECAEDRTLPWALQCLPWTPRERHYHDKNTSGYRHRDPPESAEGLPLRMSCMKDGQGAEQ</sequence>